<gene>
    <name evidence="2" type="ORF">BofuT4_uP145820.1</name>
</gene>
<evidence type="ECO:0000256" key="1">
    <source>
        <dbReference type="SAM" id="MobiDB-lite"/>
    </source>
</evidence>
<dbReference type="Proteomes" id="UP000008177">
    <property type="component" value="Unplaced contigs"/>
</dbReference>
<organism evidence="2 3">
    <name type="scientific">Botryotinia fuckeliana (strain T4)</name>
    <name type="common">Noble rot fungus</name>
    <name type="synonym">Botrytis cinerea</name>
    <dbReference type="NCBI Taxonomy" id="999810"/>
    <lineage>
        <taxon>Eukaryota</taxon>
        <taxon>Fungi</taxon>
        <taxon>Dikarya</taxon>
        <taxon>Ascomycota</taxon>
        <taxon>Pezizomycotina</taxon>
        <taxon>Leotiomycetes</taxon>
        <taxon>Helotiales</taxon>
        <taxon>Sclerotiniaceae</taxon>
        <taxon>Botrytis</taxon>
    </lineage>
</organism>
<dbReference type="AlphaFoldDB" id="G2YXR5"/>
<accession>G2YXR5</accession>
<name>G2YXR5_BOTF4</name>
<dbReference type="HOGENOM" id="CLU_2440605_0_0_1"/>
<reference evidence="3" key="1">
    <citation type="journal article" date="2011" name="PLoS Genet.">
        <title>Genomic analysis of the necrotrophic fungal pathogens Sclerotinia sclerotiorum and Botrytis cinerea.</title>
        <authorList>
            <person name="Amselem J."/>
            <person name="Cuomo C.A."/>
            <person name="van Kan J.A."/>
            <person name="Viaud M."/>
            <person name="Benito E.P."/>
            <person name="Couloux A."/>
            <person name="Coutinho P.M."/>
            <person name="de Vries R.P."/>
            <person name="Dyer P.S."/>
            <person name="Fillinger S."/>
            <person name="Fournier E."/>
            <person name="Gout L."/>
            <person name="Hahn M."/>
            <person name="Kohn L."/>
            <person name="Lapalu N."/>
            <person name="Plummer K.M."/>
            <person name="Pradier J.M."/>
            <person name="Quevillon E."/>
            <person name="Sharon A."/>
            <person name="Simon A."/>
            <person name="ten Have A."/>
            <person name="Tudzynski B."/>
            <person name="Tudzynski P."/>
            <person name="Wincker P."/>
            <person name="Andrew M."/>
            <person name="Anthouard V."/>
            <person name="Beever R.E."/>
            <person name="Beffa R."/>
            <person name="Benoit I."/>
            <person name="Bouzid O."/>
            <person name="Brault B."/>
            <person name="Chen Z."/>
            <person name="Choquer M."/>
            <person name="Collemare J."/>
            <person name="Cotton P."/>
            <person name="Danchin E.G."/>
            <person name="Da Silva C."/>
            <person name="Gautier A."/>
            <person name="Giraud C."/>
            <person name="Giraud T."/>
            <person name="Gonzalez C."/>
            <person name="Grossetete S."/>
            <person name="Guldener U."/>
            <person name="Henrissat B."/>
            <person name="Howlett B.J."/>
            <person name="Kodira C."/>
            <person name="Kretschmer M."/>
            <person name="Lappartient A."/>
            <person name="Leroch M."/>
            <person name="Levis C."/>
            <person name="Mauceli E."/>
            <person name="Neuveglise C."/>
            <person name="Oeser B."/>
            <person name="Pearson M."/>
            <person name="Poulain J."/>
            <person name="Poussereau N."/>
            <person name="Quesneville H."/>
            <person name="Rascle C."/>
            <person name="Schumacher J."/>
            <person name="Segurens B."/>
            <person name="Sexton A."/>
            <person name="Silva E."/>
            <person name="Sirven C."/>
            <person name="Soanes D.M."/>
            <person name="Talbot N.J."/>
            <person name="Templeton M."/>
            <person name="Yandava C."/>
            <person name="Yarden O."/>
            <person name="Zeng Q."/>
            <person name="Rollins J.A."/>
            <person name="Lebrun M.H."/>
            <person name="Dickman M."/>
        </authorList>
    </citation>
    <scope>NUCLEOTIDE SEQUENCE [LARGE SCALE GENOMIC DNA]</scope>
    <source>
        <strain evidence="3">T4</strain>
    </source>
</reference>
<dbReference type="InParanoid" id="G2YXR5"/>
<protein>
    <submittedName>
        <fullName evidence="2">Uncharacterized protein</fullName>
    </submittedName>
</protein>
<feature type="compositionally biased region" description="Basic and acidic residues" evidence="1">
    <location>
        <begin position="14"/>
        <end position="28"/>
    </location>
</feature>
<feature type="region of interest" description="Disordered" evidence="1">
    <location>
        <begin position="1"/>
        <end position="47"/>
    </location>
</feature>
<evidence type="ECO:0000313" key="3">
    <source>
        <dbReference type="Proteomes" id="UP000008177"/>
    </source>
</evidence>
<evidence type="ECO:0000313" key="2">
    <source>
        <dbReference type="EMBL" id="CCD56413.1"/>
    </source>
</evidence>
<sequence>MSACQTRRISRQMWPEKVESSRQSKESRLSSSITGLQTRGKRPDGRSLSLYSSKPELILWPALDHQLSYVTGWKKLRCEEVEAWEMISAE</sequence>
<dbReference type="EMBL" id="FQ790360">
    <property type="protein sequence ID" value="CCD56413.1"/>
    <property type="molecule type" value="Genomic_DNA"/>
</dbReference>
<proteinExistence type="predicted"/>